<comment type="caution">
    <text evidence="2">The sequence shown here is derived from an EMBL/GenBank/DDBJ whole genome shotgun (WGS) entry which is preliminary data.</text>
</comment>
<reference evidence="2 3" key="1">
    <citation type="submission" date="2021-06" db="EMBL/GenBank/DDBJ databases">
        <authorList>
            <person name="Palmer J.M."/>
        </authorList>
    </citation>
    <scope>NUCLEOTIDE SEQUENCE [LARGE SCALE GENOMIC DNA]</scope>
    <source>
        <strain evidence="2 3">GA_2019</strain>
        <tissue evidence="2">Muscle</tissue>
    </source>
</reference>
<accession>A0ABV0P6B3</accession>
<sequence>KRDTIVCIFFRGSNATCFQLLNQIIQIIFYVQLGLDNVHKQRVAEVLSEPEAGEKQRSRESLTSDTVKYESGPDGGEEVSMSVEWNGVSTVHSPQRFIP</sequence>
<gene>
    <name evidence="2" type="ORF">GOODEAATRI_019931</name>
</gene>
<evidence type="ECO:0000313" key="3">
    <source>
        <dbReference type="Proteomes" id="UP001476798"/>
    </source>
</evidence>
<keyword evidence="3" id="KW-1185">Reference proteome</keyword>
<feature type="compositionally biased region" description="Basic and acidic residues" evidence="1">
    <location>
        <begin position="52"/>
        <end position="62"/>
    </location>
</feature>
<feature type="region of interest" description="Disordered" evidence="1">
    <location>
        <begin position="49"/>
        <end position="80"/>
    </location>
</feature>
<dbReference type="Proteomes" id="UP001476798">
    <property type="component" value="Unassembled WGS sequence"/>
</dbReference>
<proteinExistence type="predicted"/>
<protein>
    <submittedName>
        <fullName evidence="2">Uncharacterized protein</fullName>
    </submittedName>
</protein>
<organism evidence="2 3">
    <name type="scientific">Goodea atripinnis</name>
    <dbReference type="NCBI Taxonomy" id="208336"/>
    <lineage>
        <taxon>Eukaryota</taxon>
        <taxon>Metazoa</taxon>
        <taxon>Chordata</taxon>
        <taxon>Craniata</taxon>
        <taxon>Vertebrata</taxon>
        <taxon>Euteleostomi</taxon>
        <taxon>Actinopterygii</taxon>
        <taxon>Neopterygii</taxon>
        <taxon>Teleostei</taxon>
        <taxon>Neoteleostei</taxon>
        <taxon>Acanthomorphata</taxon>
        <taxon>Ovalentaria</taxon>
        <taxon>Atherinomorphae</taxon>
        <taxon>Cyprinodontiformes</taxon>
        <taxon>Goodeidae</taxon>
        <taxon>Goodea</taxon>
    </lineage>
</organism>
<name>A0ABV0P6B3_9TELE</name>
<evidence type="ECO:0000313" key="2">
    <source>
        <dbReference type="EMBL" id="MEQ2178993.1"/>
    </source>
</evidence>
<dbReference type="EMBL" id="JAHRIO010061785">
    <property type="protein sequence ID" value="MEQ2178993.1"/>
    <property type="molecule type" value="Genomic_DNA"/>
</dbReference>
<evidence type="ECO:0000256" key="1">
    <source>
        <dbReference type="SAM" id="MobiDB-lite"/>
    </source>
</evidence>
<feature type="non-terminal residue" evidence="2">
    <location>
        <position position="1"/>
    </location>
</feature>